<evidence type="ECO:0000256" key="1">
    <source>
        <dbReference type="SAM" id="MobiDB-lite"/>
    </source>
</evidence>
<evidence type="ECO:0000313" key="3">
    <source>
        <dbReference type="Proteomes" id="UP001603013"/>
    </source>
</evidence>
<dbReference type="Proteomes" id="UP001603013">
    <property type="component" value="Unassembled WGS sequence"/>
</dbReference>
<dbReference type="EMBL" id="JBIBSM010000018">
    <property type="protein sequence ID" value="MFF8279961.1"/>
    <property type="molecule type" value="Genomic_DNA"/>
</dbReference>
<comment type="caution">
    <text evidence="2">The sequence shown here is derived from an EMBL/GenBank/DDBJ whole genome shotgun (WGS) entry which is preliminary data.</text>
</comment>
<evidence type="ECO:0000313" key="2">
    <source>
        <dbReference type="EMBL" id="MFF8279961.1"/>
    </source>
</evidence>
<name>A0ABW6YJD1_9ACTN</name>
<protein>
    <submittedName>
        <fullName evidence="2">Uncharacterized protein</fullName>
    </submittedName>
</protein>
<feature type="region of interest" description="Disordered" evidence="1">
    <location>
        <begin position="1"/>
        <end position="35"/>
    </location>
</feature>
<keyword evidence="3" id="KW-1185">Reference proteome</keyword>
<organism evidence="2 3">
    <name type="scientific">Streptomyces lateritius</name>
    <dbReference type="NCBI Taxonomy" id="67313"/>
    <lineage>
        <taxon>Bacteria</taxon>
        <taxon>Bacillati</taxon>
        <taxon>Actinomycetota</taxon>
        <taxon>Actinomycetes</taxon>
        <taxon>Kitasatosporales</taxon>
        <taxon>Streptomycetaceae</taxon>
        <taxon>Streptomyces</taxon>
    </lineage>
</organism>
<sequence>MYTQTGPSSPSRKKSATSAAASATALFGTQRPDKGSVGRFQAVVGAIVEVGLHLVFSDRWAKGAGHTKEDVVRFAASVQCTSHGCADPDHTAPATSDLLLHDGADETAPAAMPVIATARKWAQQHAETCRALPYTHR</sequence>
<gene>
    <name evidence="2" type="ORF">ACF05T_28310</name>
</gene>
<feature type="compositionally biased region" description="Low complexity" evidence="1">
    <location>
        <begin position="16"/>
        <end position="25"/>
    </location>
</feature>
<accession>A0ABW6YJD1</accession>
<dbReference type="RefSeq" id="WP_391936870.1">
    <property type="nucleotide sequence ID" value="NZ_JBIBSM010000018.1"/>
</dbReference>
<reference evidence="2 3" key="1">
    <citation type="submission" date="2024-10" db="EMBL/GenBank/DDBJ databases">
        <title>The Natural Products Discovery Center: Release of the First 8490 Sequenced Strains for Exploring Actinobacteria Biosynthetic Diversity.</title>
        <authorList>
            <person name="Kalkreuter E."/>
            <person name="Kautsar S.A."/>
            <person name="Yang D."/>
            <person name="Bader C.D."/>
            <person name="Teijaro C.N."/>
            <person name="Fluegel L."/>
            <person name="Davis C.M."/>
            <person name="Simpson J.R."/>
            <person name="Lauterbach L."/>
            <person name="Steele A.D."/>
            <person name="Gui C."/>
            <person name="Meng S."/>
            <person name="Li G."/>
            <person name="Viehrig K."/>
            <person name="Ye F."/>
            <person name="Su P."/>
            <person name="Kiefer A.F."/>
            <person name="Nichols A."/>
            <person name="Cepeda A.J."/>
            <person name="Yan W."/>
            <person name="Fan B."/>
            <person name="Jiang Y."/>
            <person name="Adhikari A."/>
            <person name="Zheng C.-J."/>
            <person name="Schuster L."/>
            <person name="Cowan T.M."/>
            <person name="Smanski M.J."/>
            <person name="Chevrette M.G."/>
            <person name="De Carvalho L.P.S."/>
            <person name="Shen B."/>
        </authorList>
    </citation>
    <scope>NUCLEOTIDE SEQUENCE [LARGE SCALE GENOMIC DNA]</scope>
    <source>
        <strain evidence="2 3">NPDC015755</strain>
    </source>
</reference>
<proteinExistence type="predicted"/>